<dbReference type="Proteomes" id="UP001180081">
    <property type="component" value="Unassembled WGS sequence"/>
</dbReference>
<accession>A0ABT8B635</accession>
<dbReference type="RefSeq" id="WP_290332562.1">
    <property type="nucleotide sequence ID" value="NZ_JAUFPU010000008.1"/>
</dbReference>
<evidence type="ECO:0000313" key="3">
    <source>
        <dbReference type="Proteomes" id="UP001180081"/>
    </source>
</evidence>
<keyword evidence="1" id="KW-0175">Coiled coil</keyword>
<feature type="coiled-coil region" evidence="1">
    <location>
        <begin position="20"/>
        <end position="47"/>
    </location>
</feature>
<organism evidence="2 3">
    <name type="scientific">Chitinimonas viridis</name>
    <dbReference type="NCBI Taxonomy" id="664880"/>
    <lineage>
        <taxon>Bacteria</taxon>
        <taxon>Pseudomonadati</taxon>
        <taxon>Pseudomonadota</taxon>
        <taxon>Betaproteobacteria</taxon>
        <taxon>Neisseriales</taxon>
        <taxon>Chitinibacteraceae</taxon>
        <taxon>Chitinimonas</taxon>
    </lineage>
</organism>
<comment type="caution">
    <text evidence="2">The sequence shown here is derived from an EMBL/GenBank/DDBJ whole genome shotgun (WGS) entry which is preliminary data.</text>
</comment>
<proteinExistence type="predicted"/>
<dbReference type="EMBL" id="JAUFPU010000008">
    <property type="protein sequence ID" value="MDN3577081.1"/>
    <property type="molecule type" value="Genomic_DNA"/>
</dbReference>
<protein>
    <recommendedName>
        <fullName evidence="4">DUF3486 family protein</fullName>
    </recommendedName>
</protein>
<reference evidence="2" key="2">
    <citation type="submission" date="2023-06" db="EMBL/GenBank/DDBJ databases">
        <authorList>
            <person name="Lucena T."/>
            <person name="Sun Q."/>
        </authorList>
    </citation>
    <scope>NUCLEOTIDE SEQUENCE</scope>
    <source>
        <strain evidence="2">CECT 7703</strain>
    </source>
</reference>
<keyword evidence="3" id="KW-1185">Reference proteome</keyword>
<evidence type="ECO:0000256" key="1">
    <source>
        <dbReference type="SAM" id="Coils"/>
    </source>
</evidence>
<evidence type="ECO:0000313" key="2">
    <source>
        <dbReference type="EMBL" id="MDN3577081.1"/>
    </source>
</evidence>
<evidence type="ECO:0008006" key="4">
    <source>
        <dbReference type="Google" id="ProtNLM"/>
    </source>
</evidence>
<name>A0ABT8B635_9NEIS</name>
<gene>
    <name evidence="2" type="ORF">QWZ03_09920</name>
</gene>
<reference evidence="2" key="1">
    <citation type="journal article" date="2014" name="Int. J. Syst. Evol. Microbiol.">
        <title>Complete genome of a new Firmicutes species belonging to the dominant human colonic microbiota ('Ruminococcus bicirculans') reveals two chromosomes and a selective capacity to utilize plant glucans.</title>
        <authorList>
            <consortium name="NISC Comparative Sequencing Program"/>
            <person name="Wegmann U."/>
            <person name="Louis P."/>
            <person name="Goesmann A."/>
            <person name="Henrissat B."/>
            <person name="Duncan S.H."/>
            <person name="Flint H.J."/>
        </authorList>
    </citation>
    <scope>NUCLEOTIDE SEQUENCE</scope>
    <source>
        <strain evidence="2">CECT 7703</strain>
    </source>
</reference>
<sequence>MPHHEINPEQIFSDRLKCSLQHDEERMELLLLTRADVEREIASLAEKIHKKQLVLTSIDEFVAELSMPKPGRRTAPGLAAEIRKLADEILTKRTHVSTHEIADALHQRGLNNEMSVDALRGRVSRTLSIYKVVKNDGKRGWTSAVTAD</sequence>